<evidence type="ECO:0000259" key="4">
    <source>
        <dbReference type="PROSITE" id="PS51737"/>
    </source>
</evidence>
<dbReference type="EMBL" id="JBAGLP010000118">
    <property type="protein sequence ID" value="MEG3615577.1"/>
    <property type="molecule type" value="Genomic_DNA"/>
</dbReference>
<dbReference type="SUPFAM" id="SSF53041">
    <property type="entry name" value="Resolvase-like"/>
    <property type="match status" value="1"/>
</dbReference>
<dbReference type="PANTHER" id="PTHR30461:SF2">
    <property type="entry name" value="SERINE RECOMBINASE PINE-RELATED"/>
    <property type="match status" value="1"/>
</dbReference>
<gene>
    <name evidence="5" type="ORF">V5O49_10630</name>
</gene>
<dbReference type="PROSITE" id="PS51737">
    <property type="entry name" value="RECOMBINASE_DNA_BIND"/>
    <property type="match status" value="1"/>
</dbReference>
<dbReference type="Gene3D" id="3.90.1750.20">
    <property type="entry name" value="Putative Large Serine Recombinase, Chain B, Domain 2"/>
    <property type="match status" value="1"/>
</dbReference>
<sequence length="504" mass="56531">MRALVYVRLSEWSGEDDPSMSPQGQEQACRDYAAAVGWDVVDVVRDLDISGSSRGLRLDRPGIRELRGRLDDCDVIVFKRLDRLARNVVDFRTFADECKDRNVVLVSVVDRLDMTTSMGRFAATIIAAFAEMESDMIGERVREGRANQRKARRWGGGFLPWGYQSAPNPDGPGRVLEVNPGEAEVAREMAQRIIRGESLYSIGADLRKRGVQGRRSSRWDATTVRRIVEAPSLVGTLMHDKKPVLDDLGLPVRAWPPAIDPDLQLEAIAALSTRRVPRRERRVKAARLLSGLISCPSCGRPLSLKSVRGVSQYACASRSRGIDCAGGVSVRAELADAEAERRLLLKVGSWRRVVTELHEVEADRGRLHDVEQALDEVGRAFQDPAADVQALVLRRDELVRMRGELSAARFQRSTSEARKSVREEWNSGDLVDRQHLLRAYIDEVQVRPSEGRRGFSPDRVVIKWSEGVVHQDGYEHTYVIEPGWAYMSAHDRETLEAALRPPQK</sequence>
<feature type="domain" description="Resolvase/invertase-type recombinase catalytic" evidence="3">
    <location>
        <begin position="2"/>
        <end position="152"/>
    </location>
</feature>
<dbReference type="PROSITE" id="PS51736">
    <property type="entry name" value="RECOMBINASES_3"/>
    <property type="match status" value="1"/>
</dbReference>
<feature type="domain" description="Recombinase" evidence="4">
    <location>
        <begin position="160"/>
        <end position="277"/>
    </location>
</feature>
<protein>
    <submittedName>
        <fullName evidence="5">Recombinase family protein</fullName>
    </submittedName>
</protein>
<name>A0ABU7Z863_9MICO</name>
<keyword evidence="1" id="KW-0238">DNA-binding</keyword>
<dbReference type="InterPro" id="IPR006119">
    <property type="entry name" value="Resolv_N"/>
</dbReference>
<dbReference type="Gene3D" id="3.40.50.1390">
    <property type="entry name" value="Resolvase, N-terminal catalytic domain"/>
    <property type="match status" value="1"/>
</dbReference>
<evidence type="ECO:0000259" key="3">
    <source>
        <dbReference type="PROSITE" id="PS51736"/>
    </source>
</evidence>
<keyword evidence="6" id="KW-1185">Reference proteome</keyword>
<proteinExistence type="predicted"/>
<dbReference type="Pfam" id="PF07508">
    <property type="entry name" value="Recombinase"/>
    <property type="match status" value="1"/>
</dbReference>
<dbReference type="RefSeq" id="WP_332902216.1">
    <property type="nucleotide sequence ID" value="NZ_JBAGLP010000118.1"/>
</dbReference>
<dbReference type="Pfam" id="PF00239">
    <property type="entry name" value="Resolvase"/>
    <property type="match status" value="1"/>
</dbReference>
<dbReference type="CDD" id="cd00338">
    <property type="entry name" value="Ser_Recombinase"/>
    <property type="match status" value="1"/>
</dbReference>
<evidence type="ECO:0000256" key="2">
    <source>
        <dbReference type="ARBA" id="ARBA00023172"/>
    </source>
</evidence>
<dbReference type="InterPro" id="IPR038109">
    <property type="entry name" value="DNA_bind_recomb_sf"/>
</dbReference>
<dbReference type="PANTHER" id="PTHR30461">
    <property type="entry name" value="DNA-INVERTASE FROM LAMBDOID PROPHAGE"/>
    <property type="match status" value="1"/>
</dbReference>
<reference evidence="5" key="2">
    <citation type="submission" date="2024-02" db="EMBL/GenBank/DDBJ databases">
        <authorList>
            <person name="Prathaban M."/>
            <person name="Mythili R."/>
            <person name="Sharmila Devi N."/>
            <person name="Sobanaa M."/>
            <person name="Prathiviraj R."/>
            <person name="Selvin J."/>
        </authorList>
    </citation>
    <scope>NUCLEOTIDE SEQUENCE</scope>
    <source>
        <strain evidence="5">MP1014</strain>
    </source>
</reference>
<organism evidence="5 6">
    <name type="scientific">Isoptericola haloaureus</name>
    <dbReference type="NCBI Taxonomy" id="1542902"/>
    <lineage>
        <taxon>Bacteria</taxon>
        <taxon>Bacillati</taxon>
        <taxon>Actinomycetota</taxon>
        <taxon>Actinomycetes</taxon>
        <taxon>Micrococcales</taxon>
        <taxon>Promicromonosporaceae</taxon>
        <taxon>Isoptericola</taxon>
    </lineage>
</organism>
<dbReference type="InterPro" id="IPR011109">
    <property type="entry name" value="DNA_bind_recombinase_dom"/>
</dbReference>
<comment type="caution">
    <text evidence="5">The sequence shown here is derived from an EMBL/GenBank/DDBJ whole genome shotgun (WGS) entry which is preliminary data.</text>
</comment>
<dbReference type="SMART" id="SM00857">
    <property type="entry name" value="Resolvase"/>
    <property type="match status" value="1"/>
</dbReference>
<keyword evidence="2" id="KW-0233">DNA recombination</keyword>
<dbReference type="Proteomes" id="UP001310387">
    <property type="component" value="Unassembled WGS sequence"/>
</dbReference>
<evidence type="ECO:0000313" key="5">
    <source>
        <dbReference type="EMBL" id="MEG3615577.1"/>
    </source>
</evidence>
<dbReference type="InterPro" id="IPR036162">
    <property type="entry name" value="Resolvase-like_N_sf"/>
</dbReference>
<accession>A0ABU7Z863</accession>
<dbReference type="InterPro" id="IPR050639">
    <property type="entry name" value="SSR_resolvase"/>
</dbReference>
<reference evidence="5" key="1">
    <citation type="journal article" date="2024" name="Antonie Van Leeuwenhoek">
        <title>Isoptericola haloaureus sp. nov., a dimorphic actinobacterium isolated from mangrove sediments of southeast India, implicating biosaline agricultural significance through nitrogen fixation and salt tolerance genes.</title>
        <authorList>
            <person name="Prathaban M."/>
            <person name="Prathiviraj R."/>
            <person name="Ravichandran M."/>
            <person name="Natarajan S.D."/>
            <person name="Sobanaa M."/>
            <person name="Hari Krishna Kumar S."/>
            <person name="Chandrasekar V."/>
            <person name="Selvin J."/>
        </authorList>
    </citation>
    <scope>NUCLEOTIDE SEQUENCE</scope>
    <source>
        <strain evidence="5">MP1014</strain>
    </source>
</reference>
<evidence type="ECO:0000256" key="1">
    <source>
        <dbReference type="ARBA" id="ARBA00023125"/>
    </source>
</evidence>
<evidence type="ECO:0000313" key="6">
    <source>
        <dbReference type="Proteomes" id="UP001310387"/>
    </source>
</evidence>